<dbReference type="InterPro" id="IPR000477">
    <property type="entry name" value="RT_dom"/>
</dbReference>
<dbReference type="SMART" id="SM00490">
    <property type="entry name" value="HELICc"/>
    <property type="match status" value="1"/>
</dbReference>
<dbReference type="SUPFAM" id="SSF56672">
    <property type="entry name" value="DNA/RNA polymerases"/>
    <property type="match status" value="1"/>
</dbReference>
<name>A0A6A3BJB7_HIBSY</name>
<sequence length="2139" mass="242096">MELLSLLGNASIRVDADDQCVWTGNGEGVYLVKSCVRLMSEGSAEDPIWLKLVWIGYATPRVEVFMWQVFHQKVVKSELLKCGVNGIENTLCPLCGVHQEPSPPPMVSLKINVDGAVQRDWESSGIGGILRNEEGKVLGSFSASTDSGPPILAELKAIQAGLALVEESKWCGKGRLIVESDSVNAVKWIKNPNLSVNWEADSLAKAGIAWLACQAGRRRAVQYVNGTLIDGKRVSVGVARYKKDRRSEPVGKNYQWEGNKSIREVKEGGLEQDAVEKQGGHEKNEGFEVKLVNWGYVRNDCIVMFNSNEEFVEAWSNRQEKLSSWFHWVSPLLNEGGVSSAYCLVELVGLPFLCWSEHFLEKLAGTWGEFVSIMEETRKREDLSAARLLLRVASPFDVPEFTNVGSYGRSFKVKINSGSKCTNFSIAIEEEWKKVSVEGYCADPSKEEEDGSFERNNKSGTELKTNGLSVNLVDGHKADFLKEVVEGSGAKQYWVSEKFQLELDPTRDFASWAERGCGSQLFSPFRFGLGGEVSGNFIEKSMEGRQEPEVNGLGEQIVGSARKEESSKIKVKSSRRWKLGYQVSKCMSIRSAQDCRRGCGRFARVYRRSRARRVWLCSGIVKENLCLEGIQNQKHNQSSGDMANCQQLSLRIRENGLGFFNNSSVPVQSTSVVPLVSSSVSPPKGTYSIIASCSRKDYRRKRRGLISEALGLAEISTVYSSTFNKLLEEALETWDVCQMLGISFKEGREAFIKKFLSLEKGEEGSKGGLISLWNENVFNVSNHHVHSRFLALVGNFMHDPKEFVFINVYGPAIEDEKEDFFRELLNFVMSWNLPVCIGGDFNAYLDAEEKLGKSQNWHTISIFRSFVQQANMMDLPMSGGNFTWCSNREVSTWVRLDRFLICGRFLNSFPKISQALLSKSISDHNPVLLEDVNLNWGPKPFRFFNFLLQEQGFNSFVGKLLAVEKNKINNGGIFRGEWDQLTEFKELWRLLRIEESIWCQKSRSRWIKNGDRNTRFFHLSALKRSRVNCIHTLNINGELVSDKDKIRGGVFNFFNSAYNSNSALEVKDLNFDFAQLTASQSGFLEAEFSELEVWQVISSSDSSKAPGPDDFSMGFFKKYWNFLKEQIMVFFSDFYMGKKWAHGVNHAFITLIPKKGNPEKIEDYRPISLFAFIPGRQQWDCAFIANEGIDSWRKQGLKGVVFKVDFSRAYDTVEWQIIQRLMKELGFGKRWCSWIAQCISTTSISVLVNGSPTEEFSIAKGLRQGCSLSPLLFNMFADDLIIFCRASVTQIKNVRRVLRIFSVLTGLHLNLSKSKLFGINVGSDILDEWARNIGCSVGSFPTDYLGLPLGAVKNSEKLWDPVFANFNRKLTGWKASSLSMAGRLVLIKSVLSSLPIFFLSIFKMPSSICLRLNSLLSNFLWGGGVDKKKMHWVSWDKVYRPLSVGGLGVTDLSLLNRALLGKWIWKFANDTNSLWKQFLCSKHNVSCHSMDINKNDSWLGEVPLKLLFPRIFVLSSNKLGHVADFGSFELSGWVWNVTTRRNLCDWEVMQLVELLDRLKDIKLIETMDDCMLWDGSDDGLFSVKACRQALSSFHDDSFQWNKCVWLGFVPPRVETFLWQLSHQKVAVRAELLRTGRFLLTLPVSLVRGRLAKWFLAKFPLITLQVDSLIGDPTLADNLTAHKTVNNIVLSWIPPPVDFFKMNVDGAVSSVRRLAGIGGILRDWNRVTLSSFSEKVGPATPILAGLKAIKRGIDFFLSSSWASKGRLIIESDSKTAVEWINDGISSPVFLANFVKDIVYSVSARQVVVRWIPRHLPHKFVYRRILKVFSDLADWLGVGELGLFNFKPSVRPVPLEVHIQASFKHPFLKFSPHRPRFPVIKSTSSWHYYAAGVNYDTLVKGYPGKYYCPRMNSMNKPAYAAICTHSPTKPVLIFVSSRRQTRLTALDIIQYAASDENPRQFLSMPEEDLQMVLSQVTDQNLRHTLQFGIGLHHAGLNDKDRSLVLVCTSTLAWGVNLPAHLVIIKGTEYYDGKTKRYVDFPITDILQMMGRAGRPQYDQHGKAVILVHEPKKSFYKKFLYEPFPVESSLREQLHDHMNAEIVSGTICRKEDAVHYLTWTYLFRRLTGMLLVIITKSRVIWL</sequence>
<dbReference type="Pfam" id="PF23445">
    <property type="entry name" value="WHD_SNRNP200"/>
    <property type="match status" value="1"/>
</dbReference>
<dbReference type="InterPro" id="IPR043502">
    <property type="entry name" value="DNA/RNA_pol_sf"/>
</dbReference>
<dbReference type="PANTHER" id="PTHR33116:SF75">
    <property type="entry name" value="RIBONUCLEASE H PROTEIN"/>
    <property type="match status" value="1"/>
</dbReference>
<dbReference type="InterPro" id="IPR036397">
    <property type="entry name" value="RNaseH_sf"/>
</dbReference>
<dbReference type="Pfam" id="PF13456">
    <property type="entry name" value="RVT_3"/>
    <property type="match status" value="2"/>
</dbReference>
<keyword evidence="4" id="KW-1185">Reference proteome</keyword>
<accession>A0A6A3BJB7</accession>
<dbReference type="FunFam" id="3.40.50.300:FF:000231">
    <property type="entry name" value="Activating signal cointegrator 1 complex subunit 3"/>
    <property type="match status" value="1"/>
</dbReference>
<evidence type="ECO:0000313" key="4">
    <source>
        <dbReference type="Proteomes" id="UP000436088"/>
    </source>
</evidence>
<dbReference type="InterPro" id="IPR027417">
    <property type="entry name" value="P-loop_NTPase"/>
</dbReference>
<dbReference type="Gene3D" id="3.60.10.10">
    <property type="entry name" value="Endonuclease/exonuclease/phosphatase"/>
    <property type="match status" value="1"/>
</dbReference>
<evidence type="ECO:0000259" key="1">
    <source>
        <dbReference type="PROSITE" id="PS50878"/>
    </source>
</evidence>
<dbReference type="CDD" id="cd18795">
    <property type="entry name" value="SF2_C_Ski2"/>
    <property type="match status" value="1"/>
</dbReference>
<dbReference type="Gene3D" id="3.40.50.300">
    <property type="entry name" value="P-loop containing nucleotide triphosphate hydrolases"/>
    <property type="match status" value="1"/>
</dbReference>
<feature type="domain" description="Helicase C-terminal" evidence="2">
    <location>
        <begin position="1913"/>
        <end position="2111"/>
    </location>
</feature>
<organism evidence="3 4">
    <name type="scientific">Hibiscus syriacus</name>
    <name type="common">Rose of Sharon</name>
    <dbReference type="NCBI Taxonomy" id="106335"/>
    <lineage>
        <taxon>Eukaryota</taxon>
        <taxon>Viridiplantae</taxon>
        <taxon>Streptophyta</taxon>
        <taxon>Embryophyta</taxon>
        <taxon>Tracheophyta</taxon>
        <taxon>Spermatophyta</taxon>
        <taxon>Magnoliopsida</taxon>
        <taxon>eudicotyledons</taxon>
        <taxon>Gunneridae</taxon>
        <taxon>Pentapetalae</taxon>
        <taxon>rosids</taxon>
        <taxon>malvids</taxon>
        <taxon>Malvales</taxon>
        <taxon>Malvaceae</taxon>
        <taxon>Malvoideae</taxon>
        <taxon>Hibiscus</taxon>
    </lineage>
</organism>
<dbReference type="Proteomes" id="UP000436088">
    <property type="component" value="Unassembled WGS sequence"/>
</dbReference>
<feature type="domain" description="Reverse transcriptase" evidence="1">
    <location>
        <begin position="1133"/>
        <end position="1349"/>
    </location>
</feature>
<dbReference type="InterPro" id="IPR001650">
    <property type="entry name" value="Helicase_C-like"/>
</dbReference>
<evidence type="ECO:0000259" key="2">
    <source>
        <dbReference type="PROSITE" id="PS51194"/>
    </source>
</evidence>
<protein>
    <submittedName>
        <fullName evidence="3">RING finger protein</fullName>
    </submittedName>
</protein>
<gene>
    <name evidence="3" type="ORF">F3Y22_tig00110156pilonHSYRG00218</name>
</gene>
<reference evidence="3" key="1">
    <citation type="submission" date="2019-09" db="EMBL/GenBank/DDBJ databases">
        <title>Draft genome information of white flower Hibiscus syriacus.</title>
        <authorList>
            <person name="Kim Y.-M."/>
        </authorList>
    </citation>
    <scope>NUCLEOTIDE SEQUENCE [LARGE SCALE GENOMIC DNA]</scope>
    <source>
        <strain evidence="3">YM2019G1</strain>
    </source>
</reference>
<dbReference type="PROSITE" id="PS51194">
    <property type="entry name" value="HELICASE_CTER"/>
    <property type="match status" value="1"/>
</dbReference>
<dbReference type="CDD" id="cd06222">
    <property type="entry name" value="RNase_H_like"/>
    <property type="match status" value="2"/>
</dbReference>
<dbReference type="InterPro" id="IPR036388">
    <property type="entry name" value="WH-like_DNA-bd_sf"/>
</dbReference>
<dbReference type="Gene3D" id="3.30.420.10">
    <property type="entry name" value="Ribonuclease H-like superfamily/Ribonuclease H"/>
    <property type="match status" value="2"/>
</dbReference>
<dbReference type="GO" id="GO:0004523">
    <property type="term" value="F:RNA-DNA hybrid ribonuclease activity"/>
    <property type="evidence" value="ECO:0007669"/>
    <property type="project" value="InterPro"/>
</dbReference>
<dbReference type="InterPro" id="IPR002156">
    <property type="entry name" value="RNaseH_domain"/>
</dbReference>
<dbReference type="InterPro" id="IPR036691">
    <property type="entry name" value="Endo/exonu/phosph_ase_sf"/>
</dbReference>
<dbReference type="CDD" id="cd01650">
    <property type="entry name" value="RT_nLTR_like"/>
    <property type="match status" value="1"/>
</dbReference>
<dbReference type="InterPro" id="IPR012337">
    <property type="entry name" value="RNaseH-like_sf"/>
</dbReference>
<dbReference type="Pfam" id="PF00078">
    <property type="entry name" value="RVT_1"/>
    <property type="match status" value="1"/>
</dbReference>
<dbReference type="PANTHER" id="PTHR33116">
    <property type="entry name" value="REVERSE TRANSCRIPTASE ZINC-BINDING DOMAIN-CONTAINING PROTEIN-RELATED-RELATED"/>
    <property type="match status" value="1"/>
</dbReference>
<dbReference type="EMBL" id="VEPZ02000855">
    <property type="protein sequence ID" value="KAE8716021.1"/>
    <property type="molecule type" value="Genomic_DNA"/>
</dbReference>
<dbReference type="GO" id="GO:0003676">
    <property type="term" value="F:nucleic acid binding"/>
    <property type="evidence" value="ECO:0007669"/>
    <property type="project" value="InterPro"/>
</dbReference>
<evidence type="ECO:0000313" key="3">
    <source>
        <dbReference type="EMBL" id="KAE8716021.1"/>
    </source>
</evidence>
<dbReference type="InterPro" id="IPR044730">
    <property type="entry name" value="RNase_H-like_dom_plant"/>
</dbReference>
<dbReference type="InterPro" id="IPR057842">
    <property type="entry name" value="WH_MER3"/>
</dbReference>
<dbReference type="SUPFAM" id="SSF52540">
    <property type="entry name" value="P-loop containing nucleoside triphosphate hydrolases"/>
    <property type="match status" value="1"/>
</dbReference>
<comment type="caution">
    <text evidence="3">The sequence shown here is derived from an EMBL/GenBank/DDBJ whole genome shotgun (WGS) entry which is preliminary data.</text>
</comment>
<dbReference type="SUPFAM" id="SSF56219">
    <property type="entry name" value="DNase I-like"/>
    <property type="match status" value="1"/>
</dbReference>
<dbReference type="SUPFAM" id="SSF53098">
    <property type="entry name" value="Ribonuclease H-like"/>
    <property type="match status" value="2"/>
</dbReference>
<dbReference type="Gene3D" id="1.10.10.10">
    <property type="entry name" value="Winged helix-like DNA-binding domain superfamily/Winged helix DNA-binding domain"/>
    <property type="match status" value="1"/>
</dbReference>
<dbReference type="PROSITE" id="PS50878">
    <property type="entry name" value="RT_POL"/>
    <property type="match status" value="1"/>
</dbReference>
<proteinExistence type="predicted"/>